<sequence>MHLPLSPREILASPRLLIGLASAGSAAVLIGALIFQALGFAPCDLCILQRWPHLVAAVLGGLMLLFNLPLALAFFGALAALTTSVLGFYHSGVERHIFEGPDTCTSNGVAGLSPADLLAQIQAAPLVRCDEIVWSFMGITMPNLNAVFSLVFAVMWILAYRAAKRGA</sequence>
<dbReference type="Pfam" id="PF02600">
    <property type="entry name" value="DsbB"/>
    <property type="match status" value="1"/>
</dbReference>
<comment type="subcellular location">
    <subcellularLocation>
        <location evidence="1">Membrane</location>
        <topology evidence="1">Multi-pass membrane protein</topology>
    </subcellularLocation>
</comment>
<proteinExistence type="predicted"/>
<dbReference type="Proteomes" id="UP001521181">
    <property type="component" value="Unassembled WGS sequence"/>
</dbReference>
<evidence type="ECO:0000256" key="3">
    <source>
        <dbReference type="ARBA" id="ARBA00022989"/>
    </source>
</evidence>
<keyword evidence="7" id="KW-1185">Reference proteome</keyword>
<dbReference type="EMBL" id="JAJUOS010000001">
    <property type="protein sequence ID" value="MCE5972170.1"/>
    <property type="molecule type" value="Genomic_DNA"/>
</dbReference>
<dbReference type="Gene3D" id="1.20.1550.10">
    <property type="entry name" value="DsbB-like"/>
    <property type="match status" value="1"/>
</dbReference>
<evidence type="ECO:0000256" key="1">
    <source>
        <dbReference type="ARBA" id="ARBA00004141"/>
    </source>
</evidence>
<dbReference type="InterPro" id="IPR024199">
    <property type="entry name" value="Uncharacterised_DsbB"/>
</dbReference>
<comment type="caution">
    <text evidence="6">The sequence shown here is derived from an EMBL/GenBank/DDBJ whole genome shotgun (WGS) entry which is preliminary data.</text>
</comment>
<reference evidence="6 7" key="1">
    <citation type="submission" date="2021-12" db="EMBL/GenBank/DDBJ databases">
        <title>Sinirhodobacter sp. WL0062 is a bacterium isolated from seawater.</title>
        <authorList>
            <person name="Wang L."/>
            <person name="He W."/>
            <person name="Zhang D.-F."/>
        </authorList>
    </citation>
    <scope>NUCLEOTIDE SEQUENCE [LARGE SCALE GENOMIC DNA]</scope>
    <source>
        <strain evidence="6 7">WL0062</strain>
    </source>
</reference>
<evidence type="ECO:0000313" key="6">
    <source>
        <dbReference type="EMBL" id="MCE5972170.1"/>
    </source>
</evidence>
<keyword evidence="3 5" id="KW-1133">Transmembrane helix</keyword>
<keyword evidence="2 5" id="KW-0812">Transmembrane</keyword>
<name>A0ABS8YWR4_9RHOB</name>
<dbReference type="RefSeq" id="WP_233675183.1">
    <property type="nucleotide sequence ID" value="NZ_JAJUOS010000001.1"/>
</dbReference>
<accession>A0ABS8YWR4</accession>
<evidence type="ECO:0000256" key="2">
    <source>
        <dbReference type="ARBA" id="ARBA00022692"/>
    </source>
</evidence>
<gene>
    <name evidence="6" type="ORF">LZA78_01520</name>
</gene>
<dbReference type="PIRSF" id="PIRSF033913">
    <property type="entry name" value="S-S_format_DsbB"/>
    <property type="match status" value="1"/>
</dbReference>
<keyword evidence="4 5" id="KW-0472">Membrane</keyword>
<dbReference type="InterPro" id="IPR023380">
    <property type="entry name" value="DsbB-like_sf"/>
</dbReference>
<feature type="transmembrane region" description="Helical" evidence="5">
    <location>
        <begin position="16"/>
        <end position="41"/>
    </location>
</feature>
<organism evidence="6 7">
    <name type="scientific">Rhodobacter flavimaris</name>
    <dbReference type="NCBI Taxonomy" id="2907145"/>
    <lineage>
        <taxon>Bacteria</taxon>
        <taxon>Pseudomonadati</taxon>
        <taxon>Pseudomonadota</taxon>
        <taxon>Alphaproteobacteria</taxon>
        <taxon>Rhodobacterales</taxon>
        <taxon>Rhodobacter group</taxon>
        <taxon>Rhodobacter</taxon>
    </lineage>
</organism>
<evidence type="ECO:0000256" key="4">
    <source>
        <dbReference type="ARBA" id="ARBA00023136"/>
    </source>
</evidence>
<dbReference type="InterPro" id="IPR003752">
    <property type="entry name" value="DiS_bond_form_DsbB/BdbC"/>
</dbReference>
<evidence type="ECO:0000256" key="5">
    <source>
        <dbReference type="SAM" id="Phobius"/>
    </source>
</evidence>
<evidence type="ECO:0000313" key="7">
    <source>
        <dbReference type="Proteomes" id="UP001521181"/>
    </source>
</evidence>
<dbReference type="SUPFAM" id="SSF158442">
    <property type="entry name" value="DsbB-like"/>
    <property type="match status" value="1"/>
</dbReference>
<feature type="transmembrane region" description="Helical" evidence="5">
    <location>
        <begin position="144"/>
        <end position="163"/>
    </location>
</feature>
<feature type="transmembrane region" description="Helical" evidence="5">
    <location>
        <begin position="53"/>
        <end position="81"/>
    </location>
</feature>
<protein>
    <submittedName>
        <fullName evidence="6">Disulfide bond formation protein B</fullName>
    </submittedName>
</protein>